<dbReference type="InterPro" id="IPR015943">
    <property type="entry name" value="WD40/YVTN_repeat-like_dom_sf"/>
</dbReference>
<dbReference type="PANTHER" id="PTHR14499">
    <property type="entry name" value="POTASSIUM CHANNEL TETRAMERIZATION DOMAIN-CONTAINING"/>
    <property type="match status" value="1"/>
</dbReference>
<dbReference type="Gene3D" id="3.30.710.10">
    <property type="entry name" value="Potassium Channel Kv1.1, Chain A"/>
    <property type="match status" value="1"/>
</dbReference>
<dbReference type="Pfam" id="PF02214">
    <property type="entry name" value="BTB_2"/>
    <property type="match status" value="1"/>
</dbReference>
<reference evidence="4" key="2">
    <citation type="journal article" date="2018" name="Plant J.">
        <title>The Sorghum bicolor reference genome: improved assembly, gene annotations, a transcriptome atlas, and signatures of genome organization.</title>
        <authorList>
            <person name="McCormick R.F."/>
            <person name="Truong S.K."/>
            <person name="Sreedasyam A."/>
            <person name="Jenkins J."/>
            <person name="Shu S."/>
            <person name="Sims D."/>
            <person name="Kennedy M."/>
            <person name="Amirebrahimi M."/>
            <person name="Weers B.D."/>
            <person name="McKinley B."/>
            <person name="Mattison A."/>
            <person name="Morishige D.T."/>
            <person name="Grimwood J."/>
            <person name="Schmutz J."/>
            <person name="Mullet J.E."/>
        </authorList>
    </citation>
    <scope>NUCLEOTIDE SEQUENCE [LARGE SCALE GENOMIC DNA]</scope>
    <source>
        <strain evidence="4">cv. BTx623</strain>
    </source>
</reference>
<dbReference type="OMA" id="DWMMEEH"/>
<dbReference type="CDD" id="cd18316">
    <property type="entry name" value="BTB_POZ_KCTD-like"/>
    <property type="match status" value="1"/>
</dbReference>
<gene>
    <name evidence="3" type="ORF">SORBI_3006G137500</name>
</gene>
<evidence type="ECO:0000313" key="3">
    <source>
        <dbReference type="EMBL" id="OQU81891.1"/>
    </source>
</evidence>
<dbReference type="GO" id="GO:0051260">
    <property type="term" value="P:protein homooligomerization"/>
    <property type="evidence" value="ECO:0007669"/>
    <property type="project" value="InterPro"/>
</dbReference>
<dbReference type="InterPro" id="IPR000210">
    <property type="entry name" value="BTB/POZ_dom"/>
</dbReference>
<proteinExistence type="predicted"/>
<accession>A0A1Z5REF9</accession>
<dbReference type="SUPFAM" id="SSF54695">
    <property type="entry name" value="POZ domain"/>
    <property type="match status" value="1"/>
</dbReference>
<dbReference type="SMART" id="SM00225">
    <property type="entry name" value="BTB"/>
    <property type="match status" value="1"/>
</dbReference>
<evidence type="ECO:0000256" key="1">
    <source>
        <dbReference type="ARBA" id="ARBA00004906"/>
    </source>
</evidence>
<organism evidence="3 4">
    <name type="scientific">Sorghum bicolor</name>
    <name type="common">Sorghum</name>
    <name type="synonym">Sorghum vulgare</name>
    <dbReference type="NCBI Taxonomy" id="4558"/>
    <lineage>
        <taxon>Eukaryota</taxon>
        <taxon>Viridiplantae</taxon>
        <taxon>Streptophyta</taxon>
        <taxon>Embryophyta</taxon>
        <taxon>Tracheophyta</taxon>
        <taxon>Spermatophyta</taxon>
        <taxon>Magnoliopsida</taxon>
        <taxon>Liliopsida</taxon>
        <taxon>Poales</taxon>
        <taxon>Poaceae</taxon>
        <taxon>PACMAD clade</taxon>
        <taxon>Panicoideae</taxon>
        <taxon>Andropogonodae</taxon>
        <taxon>Andropogoneae</taxon>
        <taxon>Sorghinae</taxon>
        <taxon>Sorghum</taxon>
    </lineage>
</organism>
<dbReference type="Proteomes" id="UP000000768">
    <property type="component" value="Chromosome 6"/>
</dbReference>
<name>A0A1Z5REF9_SORBI</name>
<evidence type="ECO:0000259" key="2">
    <source>
        <dbReference type="SMART" id="SM00225"/>
    </source>
</evidence>
<dbReference type="InterPro" id="IPR011333">
    <property type="entry name" value="SKP1/BTB/POZ_sf"/>
</dbReference>
<sequence length="438" mass="47543">MAAGGRVRFNVGGQLFETTTTTLANAGRDSMLGALLDASWNVSSSSPGGGVAEYFIDRNPACFAVLLDLLRTGSLHVPPHLPEKLLYREALYYGLLDHVRAARWGAFDGDRLRLAASVPGRAPGDGTAIRASPDGGCCVAHGGAVRVYNWMLDERRPVNDAAYLDAATLLIAARERLGKCDGGMAAFSAASGDLRHRFRVAHDRQVKSFTAGALAFDQDSRIFASCKGRLNEYGIGVWDRVTGEQADFFYEHPGVDLGDADKLQWLDATRALMVATLFPKADNCFIGLLDFRAKNVVWAWSDAGVAASLDDKRVLHAIAMEDERSVCVINQYDDLGFLDLRSGSGGVRWSSRSKLMNRKVPGEESCYPKLATHGGQLFSSMNDSISVFSGPEYVLTSTLRRSHGGAICDFSIGGDRLFALHSEENVFDVWETPPPPII</sequence>
<dbReference type="Gene3D" id="2.130.10.10">
    <property type="entry name" value="YVTN repeat-like/Quinoprotein amine dehydrogenase"/>
    <property type="match status" value="1"/>
</dbReference>
<feature type="domain" description="BTB" evidence="2">
    <location>
        <begin position="5"/>
        <end position="111"/>
    </location>
</feature>
<dbReference type="STRING" id="4558.A0A1Z5REF9"/>
<protein>
    <recommendedName>
        <fullName evidence="2">BTB domain-containing protein</fullName>
    </recommendedName>
</protein>
<dbReference type="EMBL" id="CM000765">
    <property type="protein sequence ID" value="OQU81891.1"/>
    <property type="molecule type" value="Genomic_DNA"/>
</dbReference>
<dbReference type="InterPro" id="IPR003131">
    <property type="entry name" value="T1-type_BTB"/>
</dbReference>
<dbReference type="eggNOG" id="KOG2714">
    <property type="taxonomic scope" value="Eukaryota"/>
</dbReference>
<dbReference type="Gramene" id="OQU81891">
    <property type="protein sequence ID" value="OQU81891"/>
    <property type="gene ID" value="SORBI_3006G137500"/>
</dbReference>
<dbReference type="SUPFAM" id="SSF50969">
    <property type="entry name" value="YVTN repeat-like/Quinoprotein amine dehydrogenase"/>
    <property type="match status" value="1"/>
</dbReference>
<dbReference type="InterPro" id="IPR057441">
    <property type="entry name" value="Beta_prop_At2g24240"/>
</dbReference>
<keyword evidence="4" id="KW-1185">Reference proteome</keyword>
<evidence type="ECO:0000313" key="4">
    <source>
        <dbReference type="Proteomes" id="UP000000768"/>
    </source>
</evidence>
<dbReference type="InParanoid" id="A0A1Z5REF9"/>
<reference evidence="3 4" key="1">
    <citation type="journal article" date="2009" name="Nature">
        <title>The Sorghum bicolor genome and the diversification of grasses.</title>
        <authorList>
            <person name="Paterson A.H."/>
            <person name="Bowers J.E."/>
            <person name="Bruggmann R."/>
            <person name="Dubchak I."/>
            <person name="Grimwood J."/>
            <person name="Gundlach H."/>
            <person name="Haberer G."/>
            <person name="Hellsten U."/>
            <person name="Mitros T."/>
            <person name="Poliakov A."/>
            <person name="Schmutz J."/>
            <person name="Spannagl M."/>
            <person name="Tang H."/>
            <person name="Wang X."/>
            <person name="Wicker T."/>
            <person name="Bharti A.K."/>
            <person name="Chapman J."/>
            <person name="Feltus F.A."/>
            <person name="Gowik U."/>
            <person name="Grigoriev I.V."/>
            <person name="Lyons E."/>
            <person name="Maher C.A."/>
            <person name="Martis M."/>
            <person name="Narechania A."/>
            <person name="Otillar R.P."/>
            <person name="Penning B.W."/>
            <person name="Salamov A.A."/>
            <person name="Wang Y."/>
            <person name="Zhang L."/>
            <person name="Carpita N.C."/>
            <person name="Freeling M."/>
            <person name="Gingle A.R."/>
            <person name="Hash C.T."/>
            <person name="Keller B."/>
            <person name="Klein P."/>
            <person name="Kresovich S."/>
            <person name="McCann M.C."/>
            <person name="Ming R."/>
            <person name="Peterson D.G."/>
            <person name="Mehboob-ur-Rahman"/>
            <person name="Ware D."/>
            <person name="Westhoff P."/>
            <person name="Mayer K.F."/>
            <person name="Messing J."/>
            <person name="Rokhsar D.S."/>
        </authorList>
    </citation>
    <scope>NUCLEOTIDE SEQUENCE [LARGE SCALE GENOMIC DNA]</scope>
    <source>
        <strain evidence="4">cv. BTx623</strain>
    </source>
</reference>
<dbReference type="FunCoup" id="A0A1Z5REF9">
    <property type="interactions" value="1088"/>
</dbReference>
<dbReference type="Pfam" id="PF25279">
    <property type="entry name" value="Beta_prop_At2g24240"/>
    <property type="match status" value="1"/>
</dbReference>
<dbReference type="InterPro" id="IPR011044">
    <property type="entry name" value="Quino_amine_DH_bsu"/>
</dbReference>
<comment type="pathway">
    <text evidence="1">Protein modification; protein ubiquitination.</text>
</comment>
<dbReference type="PANTHER" id="PTHR14499:SF116">
    <property type="entry name" value="OSJNBA0029H02.24 PROTEIN"/>
    <property type="match status" value="1"/>
</dbReference>
<dbReference type="AlphaFoldDB" id="A0A1Z5REF9"/>